<evidence type="ECO:0000313" key="2">
    <source>
        <dbReference type="EMBL" id="KAK2641245.1"/>
    </source>
</evidence>
<proteinExistence type="predicted"/>
<reference evidence="2" key="1">
    <citation type="journal article" date="2023" name="Plant J.">
        <title>Genome sequences and population genomics provide insights into the demographic history, inbreeding, and mutation load of two 'living fossil' tree species of Dipteronia.</title>
        <authorList>
            <person name="Feng Y."/>
            <person name="Comes H.P."/>
            <person name="Chen J."/>
            <person name="Zhu S."/>
            <person name="Lu R."/>
            <person name="Zhang X."/>
            <person name="Li P."/>
            <person name="Qiu J."/>
            <person name="Olsen K.M."/>
            <person name="Qiu Y."/>
        </authorList>
    </citation>
    <scope>NUCLEOTIDE SEQUENCE</scope>
    <source>
        <strain evidence="2">KIB01</strain>
    </source>
</reference>
<evidence type="ECO:0000256" key="1">
    <source>
        <dbReference type="SAM" id="MobiDB-lite"/>
    </source>
</evidence>
<feature type="region of interest" description="Disordered" evidence="1">
    <location>
        <begin position="1"/>
        <end position="46"/>
    </location>
</feature>
<accession>A0AAD9TT45</accession>
<dbReference type="AlphaFoldDB" id="A0AAD9TT45"/>
<comment type="caution">
    <text evidence="2">The sequence shown here is derived from an EMBL/GenBank/DDBJ whole genome shotgun (WGS) entry which is preliminary data.</text>
</comment>
<sequence length="144" mass="16774">MFQQLLEQRPNLNTPTANAPAPANRDGVEGITLGRPRGGRSPRAARHEQFEDLNAEDSNEDFTGFQGFRQQNRNQNQPDYRIQADIPLFHGKLQIEEFLNWISEVERFFEMTEVTADRQVKLVAYKLRSGAAVWWEKLQMDRIR</sequence>
<dbReference type="EMBL" id="JANJYI010000007">
    <property type="protein sequence ID" value="KAK2641245.1"/>
    <property type="molecule type" value="Genomic_DNA"/>
</dbReference>
<keyword evidence="3" id="KW-1185">Reference proteome</keyword>
<evidence type="ECO:0008006" key="4">
    <source>
        <dbReference type="Google" id="ProtNLM"/>
    </source>
</evidence>
<name>A0AAD9TT45_9ROSI</name>
<gene>
    <name evidence="2" type="ORF">Ddye_023008</name>
</gene>
<feature type="compositionally biased region" description="Low complexity" evidence="1">
    <location>
        <begin position="10"/>
        <end position="24"/>
    </location>
</feature>
<dbReference type="Proteomes" id="UP001280121">
    <property type="component" value="Unassembled WGS sequence"/>
</dbReference>
<organism evidence="2 3">
    <name type="scientific">Dipteronia dyeriana</name>
    <dbReference type="NCBI Taxonomy" id="168575"/>
    <lineage>
        <taxon>Eukaryota</taxon>
        <taxon>Viridiplantae</taxon>
        <taxon>Streptophyta</taxon>
        <taxon>Embryophyta</taxon>
        <taxon>Tracheophyta</taxon>
        <taxon>Spermatophyta</taxon>
        <taxon>Magnoliopsida</taxon>
        <taxon>eudicotyledons</taxon>
        <taxon>Gunneridae</taxon>
        <taxon>Pentapetalae</taxon>
        <taxon>rosids</taxon>
        <taxon>malvids</taxon>
        <taxon>Sapindales</taxon>
        <taxon>Sapindaceae</taxon>
        <taxon>Hippocastanoideae</taxon>
        <taxon>Acereae</taxon>
        <taxon>Dipteronia</taxon>
    </lineage>
</organism>
<evidence type="ECO:0000313" key="3">
    <source>
        <dbReference type="Proteomes" id="UP001280121"/>
    </source>
</evidence>
<protein>
    <recommendedName>
        <fullName evidence="4">Retrotransposon gag domain-containing protein</fullName>
    </recommendedName>
</protein>